<name>D1C1U3_SPHTD</name>
<protein>
    <submittedName>
        <fullName evidence="2">Site-specific recombinase</fullName>
    </submittedName>
</protein>
<accession>D1C1U3</accession>
<evidence type="ECO:0000259" key="1">
    <source>
        <dbReference type="PROSITE" id="PS51736"/>
    </source>
</evidence>
<proteinExistence type="predicted"/>
<dbReference type="GO" id="GO:0003677">
    <property type="term" value="F:DNA binding"/>
    <property type="evidence" value="ECO:0007669"/>
    <property type="project" value="InterPro"/>
</dbReference>
<gene>
    <name evidence="2" type="ordered locus">Sthe_0773</name>
</gene>
<dbReference type="RefSeq" id="WP_012871257.1">
    <property type="nucleotide sequence ID" value="NC_013523.1"/>
</dbReference>
<keyword evidence="3" id="KW-1185">Reference proteome</keyword>
<dbReference type="AlphaFoldDB" id="D1C1U3"/>
<evidence type="ECO:0000313" key="2">
    <source>
        <dbReference type="EMBL" id="ACZ38210.1"/>
    </source>
</evidence>
<dbReference type="KEGG" id="sti:Sthe_0773"/>
<dbReference type="EMBL" id="CP001823">
    <property type="protein sequence ID" value="ACZ38210.1"/>
    <property type="molecule type" value="Genomic_DNA"/>
</dbReference>
<evidence type="ECO:0000313" key="3">
    <source>
        <dbReference type="Proteomes" id="UP000002027"/>
    </source>
</evidence>
<reference evidence="2 3" key="2">
    <citation type="journal article" date="2010" name="Stand. Genomic Sci.">
        <title>Complete genome sequence of Desulfohalobium retbaense type strain (HR(100)).</title>
        <authorList>
            <person name="Spring S."/>
            <person name="Nolan M."/>
            <person name="Lapidus A."/>
            <person name="Glavina Del Rio T."/>
            <person name="Copeland A."/>
            <person name="Tice H."/>
            <person name="Cheng J.F."/>
            <person name="Lucas S."/>
            <person name="Land M."/>
            <person name="Chen F."/>
            <person name="Bruce D."/>
            <person name="Goodwin L."/>
            <person name="Pitluck S."/>
            <person name="Ivanova N."/>
            <person name="Mavromatis K."/>
            <person name="Mikhailova N."/>
            <person name="Pati A."/>
            <person name="Chen A."/>
            <person name="Palaniappan K."/>
            <person name="Hauser L."/>
            <person name="Chang Y.J."/>
            <person name="Jeffries C.D."/>
            <person name="Munk C."/>
            <person name="Kiss H."/>
            <person name="Chain P."/>
            <person name="Han C."/>
            <person name="Brettin T."/>
            <person name="Detter J.C."/>
            <person name="Schuler E."/>
            <person name="Goker M."/>
            <person name="Rohde M."/>
            <person name="Bristow J."/>
            <person name="Eisen J.A."/>
            <person name="Markowitz V."/>
            <person name="Hugenholtz P."/>
            <person name="Kyrpides N.C."/>
            <person name="Klenk H.P."/>
        </authorList>
    </citation>
    <scope>NUCLEOTIDE SEQUENCE [LARGE SCALE GENOMIC DNA]</scope>
    <source>
        <strain evidence="3">ATCC 49802 / DSM 20745 / S 6022</strain>
    </source>
</reference>
<dbReference type="InParanoid" id="D1C1U3"/>
<dbReference type="SMART" id="SM00857">
    <property type="entry name" value="Resolvase"/>
    <property type="match status" value="1"/>
</dbReference>
<dbReference type="Gene3D" id="3.40.50.1390">
    <property type="entry name" value="Resolvase, N-terminal catalytic domain"/>
    <property type="match status" value="1"/>
</dbReference>
<dbReference type="Proteomes" id="UP000002027">
    <property type="component" value="Chromosome 1"/>
</dbReference>
<dbReference type="PROSITE" id="PS51736">
    <property type="entry name" value="RECOMBINASES_3"/>
    <property type="match status" value="1"/>
</dbReference>
<dbReference type="SUPFAM" id="SSF53041">
    <property type="entry name" value="Resolvase-like"/>
    <property type="match status" value="1"/>
</dbReference>
<organism evidence="2 3">
    <name type="scientific">Sphaerobacter thermophilus (strain ATCC 49802 / DSM 20745 / KCCM 41009 / NCIMB 13125 / S 6022)</name>
    <dbReference type="NCBI Taxonomy" id="479434"/>
    <lineage>
        <taxon>Bacteria</taxon>
        <taxon>Pseudomonadati</taxon>
        <taxon>Thermomicrobiota</taxon>
        <taxon>Thermomicrobia</taxon>
        <taxon>Sphaerobacterales</taxon>
        <taxon>Sphaerobacterineae</taxon>
        <taxon>Sphaerobacteraceae</taxon>
        <taxon>Sphaerobacter</taxon>
    </lineage>
</organism>
<dbReference type="HOGENOM" id="CLU_2107449_0_0_0"/>
<reference evidence="3" key="1">
    <citation type="submission" date="2009-11" db="EMBL/GenBank/DDBJ databases">
        <title>The complete chromosome 1 of Sphaerobacter thermophilus DSM 20745.</title>
        <authorList>
            <person name="Lucas S."/>
            <person name="Copeland A."/>
            <person name="Lapidus A."/>
            <person name="Glavina del Rio T."/>
            <person name="Dalin E."/>
            <person name="Tice H."/>
            <person name="Bruce D."/>
            <person name="Goodwin L."/>
            <person name="Pitluck S."/>
            <person name="Kyrpides N."/>
            <person name="Mavromatis K."/>
            <person name="Ivanova N."/>
            <person name="Mikhailova N."/>
            <person name="LaButti K.M."/>
            <person name="Clum A."/>
            <person name="Sun H.I."/>
            <person name="Brettin T."/>
            <person name="Detter J.C."/>
            <person name="Han C."/>
            <person name="Larimer F."/>
            <person name="Land M."/>
            <person name="Hauser L."/>
            <person name="Markowitz V."/>
            <person name="Cheng J.F."/>
            <person name="Hugenholtz P."/>
            <person name="Woyke T."/>
            <person name="Wu D."/>
            <person name="Steenblock K."/>
            <person name="Schneider S."/>
            <person name="Pukall R."/>
            <person name="Goeker M."/>
            <person name="Klenk H.P."/>
            <person name="Eisen J.A."/>
        </authorList>
    </citation>
    <scope>NUCLEOTIDE SEQUENCE [LARGE SCALE GENOMIC DNA]</scope>
    <source>
        <strain evidence="3">ATCC 49802 / DSM 20745 / S 6022</strain>
    </source>
</reference>
<dbReference type="CDD" id="cd00338">
    <property type="entry name" value="Ser_Recombinase"/>
    <property type="match status" value="1"/>
</dbReference>
<dbReference type="InterPro" id="IPR006119">
    <property type="entry name" value="Resolv_N"/>
</dbReference>
<dbReference type="eggNOG" id="COG1961">
    <property type="taxonomic scope" value="Bacteria"/>
</dbReference>
<sequence length="115" mass="13630">MPERAAIYTWFRGEQHPDPEDDLDSQEERCRAYALAQGYRVVDVFRETASEPGDERPELKRLRTLLWRRGLDVIIATRPDRVYVDLNRLTRLSNEARLMGVRLEFLEQPFILPEE</sequence>
<feature type="domain" description="Resolvase/invertase-type recombinase catalytic" evidence="1">
    <location>
        <begin position="4"/>
        <end position="115"/>
    </location>
</feature>
<dbReference type="Pfam" id="PF00239">
    <property type="entry name" value="Resolvase"/>
    <property type="match status" value="1"/>
</dbReference>
<dbReference type="GO" id="GO:0000150">
    <property type="term" value="F:DNA strand exchange activity"/>
    <property type="evidence" value="ECO:0007669"/>
    <property type="project" value="InterPro"/>
</dbReference>
<dbReference type="InterPro" id="IPR036162">
    <property type="entry name" value="Resolvase-like_N_sf"/>
</dbReference>